<accession>A0A2I0VEZ2</accession>
<keyword evidence="3" id="KW-0295">Fungicide</keyword>
<protein>
    <submittedName>
        <fullName evidence="5">Uncharacterized protein</fullName>
    </submittedName>
</protein>
<evidence type="ECO:0000313" key="6">
    <source>
        <dbReference type="Proteomes" id="UP000233837"/>
    </source>
</evidence>
<dbReference type="Pfam" id="PF07333">
    <property type="entry name" value="SLR1-BP"/>
    <property type="match status" value="1"/>
</dbReference>
<evidence type="ECO:0000256" key="1">
    <source>
        <dbReference type="ARBA" id="ARBA00006722"/>
    </source>
</evidence>
<sequence>MWAPKVGVQTWCSMSLSTICNLPACSADCLQLKNGFGSCIPKPNESSHACICFYSC</sequence>
<proteinExistence type="inferred from homology"/>
<dbReference type="InterPro" id="IPR010851">
    <property type="entry name" value="DEFL"/>
</dbReference>
<reference evidence="5 6" key="2">
    <citation type="journal article" date="2017" name="Nature">
        <title>The Apostasia genome and the evolution of orchids.</title>
        <authorList>
            <person name="Zhang G.Q."/>
            <person name="Liu K.W."/>
            <person name="Li Z."/>
            <person name="Lohaus R."/>
            <person name="Hsiao Y.Y."/>
            <person name="Niu S.C."/>
            <person name="Wang J.Y."/>
            <person name="Lin Y.C."/>
            <person name="Xu Q."/>
            <person name="Chen L.J."/>
            <person name="Yoshida K."/>
            <person name="Fujiwara S."/>
            <person name="Wang Z.W."/>
            <person name="Zhang Y.Q."/>
            <person name="Mitsuda N."/>
            <person name="Wang M."/>
            <person name="Liu G.H."/>
            <person name="Pecoraro L."/>
            <person name="Huang H.X."/>
            <person name="Xiao X.J."/>
            <person name="Lin M."/>
            <person name="Wu X.Y."/>
            <person name="Wu W.L."/>
            <person name="Chen Y.Y."/>
            <person name="Chang S.B."/>
            <person name="Sakamoto S."/>
            <person name="Ohme-Takagi M."/>
            <person name="Yagi M."/>
            <person name="Zeng S.J."/>
            <person name="Shen C.Y."/>
            <person name="Yeh C.M."/>
            <person name="Luo Y.B."/>
            <person name="Tsai W.C."/>
            <person name="Van de Peer Y."/>
            <person name="Liu Z.J."/>
        </authorList>
    </citation>
    <scope>NUCLEOTIDE SEQUENCE [LARGE SCALE GENOMIC DNA]</scope>
    <source>
        <tissue evidence="5">The whole plant</tissue>
    </source>
</reference>
<evidence type="ECO:0000256" key="2">
    <source>
        <dbReference type="ARBA" id="ARBA00022529"/>
    </source>
</evidence>
<name>A0A2I0VEZ2_9ASPA</name>
<organism evidence="5 6">
    <name type="scientific">Dendrobium catenatum</name>
    <dbReference type="NCBI Taxonomy" id="906689"/>
    <lineage>
        <taxon>Eukaryota</taxon>
        <taxon>Viridiplantae</taxon>
        <taxon>Streptophyta</taxon>
        <taxon>Embryophyta</taxon>
        <taxon>Tracheophyta</taxon>
        <taxon>Spermatophyta</taxon>
        <taxon>Magnoliopsida</taxon>
        <taxon>Liliopsida</taxon>
        <taxon>Asparagales</taxon>
        <taxon>Orchidaceae</taxon>
        <taxon>Epidendroideae</taxon>
        <taxon>Malaxideae</taxon>
        <taxon>Dendrobiinae</taxon>
        <taxon>Dendrobium</taxon>
    </lineage>
</organism>
<keyword evidence="2" id="KW-0929">Antimicrobial</keyword>
<gene>
    <name evidence="5" type="ORF">MA16_Dca027634</name>
</gene>
<dbReference type="Proteomes" id="UP000233837">
    <property type="component" value="Unassembled WGS sequence"/>
</dbReference>
<keyword evidence="4" id="KW-0611">Plant defense</keyword>
<dbReference type="AlphaFoldDB" id="A0A2I0VEZ2"/>
<evidence type="ECO:0000256" key="3">
    <source>
        <dbReference type="ARBA" id="ARBA00022577"/>
    </source>
</evidence>
<dbReference type="GO" id="GO:0050832">
    <property type="term" value="P:defense response to fungus"/>
    <property type="evidence" value="ECO:0007669"/>
    <property type="project" value="UniProtKB-KW"/>
</dbReference>
<comment type="similarity">
    <text evidence="1">Belongs to the DEFL family.</text>
</comment>
<evidence type="ECO:0000313" key="5">
    <source>
        <dbReference type="EMBL" id="PKU61980.1"/>
    </source>
</evidence>
<keyword evidence="6" id="KW-1185">Reference proteome</keyword>
<reference evidence="5 6" key="1">
    <citation type="journal article" date="2016" name="Sci. Rep.">
        <title>The Dendrobium catenatum Lindl. genome sequence provides insights into polysaccharide synthase, floral development and adaptive evolution.</title>
        <authorList>
            <person name="Zhang G.Q."/>
            <person name="Xu Q."/>
            <person name="Bian C."/>
            <person name="Tsai W.C."/>
            <person name="Yeh C.M."/>
            <person name="Liu K.W."/>
            <person name="Yoshida K."/>
            <person name="Zhang L.S."/>
            <person name="Chang S.B."/>
            <person name="Chen F."/>
            <person name="Shi Y."/>
            <person name="Su Y.Y."/>
            <person name="Zhang Y.Q."/>
            <person name="Chen L.J."/>
            <person name="Yin Y."/>
            <person name="Lin M."/>
            <person name="Huang H."/>
            <person name="Deng H."/>
            <person name="Wang Z.W."/>
            <person name="Zhu S.L."/>
            <person name="Zhao X."/>
            <person name="Deng C."/>
            <person name="Niu S.C."/>
            <person name="Huang J."/>
            <person name="Wang M."/>
            <person name="Liu G.H."/>
            <person name="Yang H.J."/>
            <person name="Xiao X.J."/>
            <person name="Hsiao Y.Y."/>
            <person name="Wu W.L."/>
            <person name="Chen Y.Y."/>
            <person name="Mitsuda N."/>
            <person name="Ohme-Takagi M."/>
            <person name="Luo Y.B."/>
            <person name="Van de Peer Y."/>
            <person name="Liu Z.J."/>
        </authorList>
    </citation>
    <scope>NUCLEOTIDE SEQUENCE [LARGE SCALE GENOMIC DNA]</scope>
    <source>
        <tissue evidence="5">The whole plant</tissue>
    </source>
</reference>
<dbReference type="GO" id="GO:0031640">
    <property type="term" value="P:killing of cells of another organism"/>
    <property type="evidence" value="ECO:0007669"/>
    <property type="project" value="UniProtKB-KW"/>
</dbReference>
<dbReference type="EMBL" id="KZ503712">
    <property type="protein sequence ID" value="PKU61980.1"/>
    <property type="molecule type" value="Genomic_DNA"/>
</dbReference>
<evidence type="ECO:0000256" key="4">
    <source>
        <dbReference type="ARBA" id="ARBA00022821"/>
    </source>
</evidence>